<evidence type="ECO:0000313" key="12">
    <source>
        <dbReference type="Proteomes" id="UP000244336"/>
    </source>
</evidence>
<keyword evidence="2" id="KW-0217">Developmental protein</keyword>
<feature type="compositionally biased region" description="Polar residues" evidence="8">
    <location>
        <begin position="186"/>
        <end position="196"/>
    </location>
</feature>
<keyword evidence="7" id="KW-0539">Nucleus</keyword>
<dbReference type="SMART" id="SM00582">
    <property type="entry name" value="RPR"/>
    <property type="match status" value="1"/>
</dbReference>
<dbReference type="PROSITE" id="PS50812">
    <property type="entry name" value="PWWP"/>
    <property type="match status" value="1"/>
</dbReference>
<dbReference type="OrthoDB" id="62853at2759"/>
<proteinExistence type="predicted"/>
<protein>
    <recommendedName>
        <fullName evidence="13">PWWP domain-containing protein</fullName>
    </recommendedName>
</protein>
<dbReference type="PANTHER" id="PTHR12550:SF70">
    <property type="entry name" value="JIL-1 ANCHORING AND STABILIZING PROTEIN, ISOFORM A"/>
    <property type="match status" value="1"/>
</dbReference>
<dbReference type="Pfam" id="PF04818">
    <property type="entry name" value="CID"/>
    <property type="match status" value="1"/>
</dbReference>
<evidence type="ECO:0000256" key="6">
    <source>
        <dbReference type="ARBA" id="ARBA00023163"/>
    </source>
</evidence>
<feature type="region of interest" description="Disordered" evidence="8">
    <location>
        <begin position="1072"/>
        <end position="1219"/>
    </location>
</feature>
<keyword evidence="3" id="KW-0507">mRNA processing</keyword>
<dbReference type="InterPro" id="IPR008942">
    <property type="entry name" value="ENTH_VHS"/>
</dbReference>
<feature type="region of interest" description="Disordered" evidence="8">
    <location>
        <begin position="783"/>
        <end position="806"/>
    </location>
</feature>
<keyword evidence="6" id="KW-0804">Transcription</keyword>
<dbReference type="Gramene" id="PUZ49716">
    <property type="protein sequence ID" value="PUZ49716"/>
    <property type="gene ID" value="GQ55_6G001100"/>
</dbReference>
<evidence type="ECO:0000256" key="4">
    <source>
        <dbReference type="ARBA" id="ARBA00023015"/>
    </source>
</evidence>
<feature type="compositionally biased region" description="Basic and acidic residues" evidence="8">
    <location>
        <begin position="364"/>
        <end position="414"/>
    </location>
</feature>
<evidence type="ECO:0000256" key="2">
    <source>
        <dbReference type="ARBA" id="ARBA00022473"/>
    </source>
</evidence>
<dbReference type="GO" id="GO:0006397">
    <property type="term" value="P:mRNA processing"/>
    <property type="evidence" value="ECO:0007669"/>
    <property type="project" value="UniProtKB-KW"/>
</dbReference>
<feature type="region of interest" description="Disordered" evidence="8">
    <location>
        <begin position="128"/>
        <end position="248"/>
    </location>
</feature>
<feature type="domain" description="CID" evidence="10">
    <location>
        <begin position="805"/>
        <end position="946"/>
    </location>
</feature>
<dbReference type="InterPro" id="IPR000313">
    <property type="entry name" value="PWWP_dom"/>
</dbReference>
<evidence type="ECO:0008006" key="13">
    <source>
        <dbReference type="Google" id="ProtNLM"/>
    </source>
</evidence>
<feature type="compositionally biased region" description="Basic and acidic residues" evidence="8">
    <location>
        <begin position="227"/>
        <end position="243"/>
    </location>
</feature>
<feature type="compositionally biased region" description="Basic and acidic residues" evidence="8">
    <location>
        <begin position="428"/>
        <end position="437"/>
    </location>
</feature>
<dbReference type="Pfam" id="PF00855">
    <property type="entry name" value="PWWP"/>
    <property type="match status" value="1"/>
</dbReference>
<feature type="compositionally biased region" description="Basic and acidic residues" evidence="8">
    <location>
        <begin position="272"/>
        <end position="283"/>
    </location>
</feature>
<dbReference type="STRING" id="1504633.A0A2T7D289"/>
<sequence>MPPGGRRGAKQGRKWTREPQLGDLVLAKIKGYPAWPAKISRPEDWDQTPTPRKFFVYFYGTREIAFVPLADLQEFTEKTKNDLLDRAPNIKVQRKYVQAYNDAVEQICKAYSELPKSSEAASGALLDQSEKTTEHLAKSPVDGGTPGLDRMESDSPTDDSNASGQGSGTEEDMKDGGHEIGDHSLAVSQNKTSSLQDPEHPKTKKPVASKSALDMYLEQEHSPTSVRAERETEEVKIENESRPPEGFVLDPNLEVVCALEVPTKSKANKLLRNAEKKENKRADIGSSTGRTATEVASDVLNMTADKESREFKKSKITAKQSLATGSEKRDHNKIVHGKPDKELTGKSSGGFSSDKKSLPGGGQRKTDSNTDIRPAKKPRLMEKAGETDKTVAKSEAKLSINYEKHNAMKHERSTAVETGKNMIPKTSISDDRARRSDSVVSPVSRLHSEVLEPASCSATQSTIADSAKKGSSMKEGASRVDRQLAKPKRRACRFDDDEDEGQRTPLHRTSAKSISTHIVPAEKAGSRGKFSSHIGNASLKKSGPAREEKSKGSGMSPAKHELVCSSPNQDKMHARQQVMGRRSLTGSADTSAGMGNKMNLLDRKSSSQVKMPTSSEVKKLHSSSKQLHLTSGNSHSRNYPASEKNSLLSKSEDTKAKLKPGAQAVEHKVSTTVTVSAERAGKRDHLKEERSISVDKVASSEPNPDSVKSMKHLIAAAQARRNLMASTHGKFDGSLTDNVGSTSTPYGLPGLSPSPVFRIPSPPRIALPESPGQRIVLKSPMELDHEHGKSPKSRQASGSPSGGTDAAIARDALEGMIETLSRTKDSIGRATRHAIECSKYGIAGEIVELLIQKLESEPNLHRRIDLLFLVDSITQCSHSQRGVAGASYVPTVQASLPRLLGAAAPPGSSARENRRQCLKVLRLWLERKIMPEEILRKYMGDIEVPNDDTSTSFMLKRPSRAERSVDDPIREMDDMLVDEYGSNATFELSGILSSKVFEDDEDFPRNNGLSPFISQPVESDNIRETEDTIAPASVEEHIIRPENVTTVAAMEGALEGNKQHTDGAILIEHDSKQEPGSEQALIDQNELPPLPDGPPPLPSDSPPPPPLPSDSPPPPPLPSGSSPPPPLPSDSPPPPPPLPPSPPPSTPPPPPPLPLSPASPPPPPPPPLPSGPPPQPAPPRPPTQAPPLPSILPPVPSSPSSLGYQPPAPEYFRTPNGNQLTQMTGNTSIQAIGNTTNFIPGGSANGQTAVNFVPSMPAEYGNNNVFMAPQTSNGNYQFRPTGVPFQQGNFSAFPSAQTPPVHSHSRIAHMNPLAQQAVPPPRNPYIVQSFPNSQSHYPSEEHWRMASGNFSPDDQHNNWLAGARALSCSEGSFVQDGYSRSNIDRSSMNPMNHQHTVLNHLPSGAPLPGHVVPQMLPARSDIHTLNCWRPS</sequence>
<evidence type="ECO:0000259" key="9">
    <source>
        <dbReference type="PROSITE" id="PS50812"/>
    </source>
</evidence>
<dbReference type="InterPro" id="IPR006569">
    <property type="entry name" value="CID_dom"/>
</dbReference>
<evidence type="ECO:0000256" key="7">
    <source>
        <dbReference type="ARBA" id="ARBA00023242"/>
    </source>
</evidence>
<comment type="subcellular location">
    <subcellularLocation>
        <location evidence="1">Nucleus</location>
    </subcellularLocation>
</comment>
<keyword evidence="4" id="KW-0805">Transcription regulation</keyword>
<dbReference type="Proteomes" id="UP000244336">
    <property type="component" value="Chromosome 6"/>
</dbReference>
<dbReference type="PRINTS" id="PR01217">
    <property type="entry name" value="PRICHEXTENSN"/>
</dbReference>
<evidence type="ECO:0000256" key="8">
    <source>
        <dbReference type="SAM" id="MobiDB-lite"/>
    </source>
</evidence>
<dbReference type="GO" id="GO:0009908">
    <property type="term" value="P:flower development"/>
    <property type="evidence" value="ECO:0007669"/>
    <property type="project" value="UniProtKB-KW"/>
</dbReference>
<dbReference type="Gene3D" id="2.30.30.140">
    <property type="match status" value="1"/>
</dbReference>
<organism evidence="11 12">
    <name type="scientific">Panicum hallii var. hallii</name>
    <dbReference type="NCBI Taxonomy" id="1504633"/>
    <lineage>
        <taxon>Eukaryota</taxon>
        <taxon>Viridiplantae</taxon>
        <taxon>Streptophyta</taxon>
        <taxon>Embryophyta</taxon>
        <taxon>Tracheophyta</taxon>
        <taxon>Spermatophyta</taxon>
        <taxon>Magnoliopsida</taxon>
        <taxon>Liliopsida</taxon>
        <taxon>Poales</taxon>
        <taxon>Poaceae</taxon>
        <taxon>PACMAD clade</taxon>
        <taxon>Panicoideae</taxon>
        <taxon>Panicodae</taxon>
        <taxon>Paniceae</taxon>
        <taxon>Panicinae</taxon>
        <taxon>Panicum</taxon>
        <taxon>Panicum sect. Panicum</taxon>
    </lineage>
</organism>
<reference evidence="11 12" key="1">
    <citation type="submission" date="2018-04" db="EMBL/GenBank/DDBJ databases">
        <title>WGS assembly of Panicum hallii var. hallii HAL2.</title>
        <authorList>
            <person name="Lovell J."/>
            <person name="Jenkins J."/>
            <person name="Lowry D."/>
            <person name="Mamidi S."/>
            <person name="Sreedasyam A."/>
            <person name="Weng X."/>
            <person name="Barry K."/>
            <person name="Bonette J."/>
            <person name="Campitelli B."/>
            <person name="Daum C."/>
            <person name="Gordon S."/>
            <person name="Gould B."/>
            <person name="Lipzen A."/>
            <person name="MacQueen A."/>
            <person name="Palacio-Mejia J."/>
            <person name="Plott C."/>
            <person name="Shakirov E."/>
            <person name="Shu S."/>
            <person name="Yoshinaga Y."/>
            <person name="Zane M."/>
            <person name="Rokhsar D."/>
            <person name="Grimwood J."/>
            <person name="Schmutz J."/>
            <person name="Juenger T."/>
        </authorList>
    </citation>
    <scope>NUCLEOTIDE SEQUENCE [LARGE SCALE GENOMIC DNA]</scope>
    <source>
        <strain evidence="12">cv. HAL2</strain>
    </source>
</reference>
<feature type="compositionally biased region" description="Polar residues" evidence="8">
    <location>
        <begin position="606"/>
        <end position="615"/>
    </location>
</feature>
<keyword evidence="5" id="KW-0287">Flowering</keyword>
<evidence type="ECO:0000259" key="10">
    <source>
        <dbReference type="PROSITE" id="PS51391"/>
    </source>
</evidence>
<dbReference type="EMBL" id="CM009754">
    <property type="protein sequence ID" value="PUZ49716.1"/>
    <property type="molecule type" value="Genomic_DNA"/>
</dbReference>
<feature type="compositionally biased region" description="Basic and acidic residues" evidence="8">
    <location>
        <begin position="128"/>
        <end position="137"/>
    </location>
</feature>
<evidence type="ECO:0000256" key="1">
    <source>
        <dbReference type="ARBA" id="ARBA00004123"/>
    </source>
</evidence>
<feature type="compositionally biased region" description="Pro residues" evidence="8">
    <location>
        <begin position="1088"/>
        <end position="1197"/>
    </location>
</feature>
<accession>A0A2T7D289</accession>
<feature type="compositionally biased region" description="Basic and acidic residues" evidence="8">
    <location>
        <begin position="326"/>
        <end position="344"/>
    </location>
</feature>
<gene>
    <name evidence="11" type="ORF">GQ55_6G001100</name>
</gene>
<dbReference type="SMART" id="SM00293">
    <property type="entry name" value="PWWP"/>
    <property type="match status" value="1"/>
</dbReference>
<dbReference type="GO" id="GO:0005634">
    <property type="term" value="C:nucleus"/>
    <property type="evidence" value="ECO:0007669"/>
    <property type="project" value="UniProtKB-SubCell"/>
</dbReference>
<dbReference type="FunFam" id="1.25.40.90:FF:000037">
    <property type="entry name" value="Enhancer of ag-4 2"/>
    <property type="match status" value="1"/>
</dbReference>
<dbReference type="SUPFAM" id="SSF63748">
    <property type="entry name" value="Tudor/PWWP/MBT"/>
    <property type="match status" value="1"/>
</dbReference>
<keyword evidence="12" id="KW-1185">Reference proteome</keyword>
<dbReference type="Gene3D" id="1.25.40.90">
    <property type="match status" value="1"/>
</dbReference>
<dbReference type="PANTHER" id="PTHR12550">
    <property type="entry name" value="HEPATOMA-DERIVED GROWTH FACTOR-RELATED"/>
    <property type="match status" value="1"/>
</dbReference>
<feature type="domain" description="PWWP" evidence="9">
    <location>
        <begin position="21"/>
        <end position="78"/>
    </location>
</feature>
<evidence type="ECO:0000313" key="11">
    <source>
        <dbReference type="EMBL" id="PUZ49716.1"/>
    </source>
</evidence>
<feature type="compositionally biased region" description="Polar residues" evidence="8">
    <location>
        <begin position="623"/>
        <end position="649"/>
    </location>
</feature>
<feature type="region of interest" description="Disordered" evidence="8">
    <location>
        <begin position="270"/>
        <end position="707"/>
    </location>
</feature>
<feature type="compositionally biased region" description="Basic and acidic residues" evidence="8">
    <location>
        <begin position="304"/>
        <end position="313"/>
    </location>
</feature>
<evidence type="ECO:0000256" key="5">
    <source>
        <dbReference type="ARBA" id="ARBA00023089"/>
    </source>
</evidence>
<evidence type="ECO:0000256" key="3">
    <source>
        <dbReference type="ARBA" id="ARBA00022664"/>
    </source>
</evidence>
<name>A0A2T7D289_9POAL</name>
<feature type="compositionally biased region" description="Basic and acidic residues" evidence="8">
    <location>
        <begin position="679"/>
        <end position="693"/>
    </location>
</feature>
<dbReference type="PROSITE" id="PS51391">
    <property type="entry name" value="CID"/>
    <property type="match status" value="1"/>
</dbReference>